<proteinExistence type="predicted"/>
<feature type="transmembrane region" description="Helical" evidence="1">
    <location>
        <begin position="142"/>
        <end position="163"/>
    </location>
</feature>
<dbReference type="EMBL" id="ML170200">
    <property type="protein sequence ID" value="TDL19085.1"/>
    <property type="molecule type" value="Genomic_DNA"/>
</dbReference>
<keyword evidence="3" id="KW-1185">Reference proteome</keyword>
<evidence type="ECO:0000313" key="3">
    <source>
        <dbReference type="Proteomes" id="UP000294933"/>
    </source>
</evidence>
<keyword evidence="1" id="KW-1133">Transmembrane helix</keyword>
<gene>
    <name evidence="2" type="ORF">BD410DRAFT_806033</name>
</gene>
<evidence type="ECO:0000313" key="2">
    <source>
        <dbReference type="EMBL" id="TDL19085.1"/>
    </source>
</evidence>
<dbReference type="VEuPathDB" id="FungiDB:BD410DRAFT_806033"/>
<evidence type="ECO:0000256" key="1">
    <source>
        <dbReference type="SAM" id="Phobius"/>
    </source>
</evidence>
<organism evidence="2 3">
    <name type="scientific">Rickenella mellea</name>
    <dbReference type="NCBI Taxonomy" id="50990"/>
    <lineage>
        <taxon>Eukaryota</taxon>
        <taxon>Fungi</taxon>
        <taxon>Dikarya</taxon>
        <taxon>Basidiomycota</taxon>
        <taxon>Agaricomycotina</taxon>
        <taxon>Agaricomycetes</taxon>
        <taxon>Hymenochaetales</taxon>
        <taxon>Rickenellaceae</taxon>
        <taxon>Rickenella</taxon>
    </lineage>
</organism>
<keyword evidence="1" id="KW-0812">Transmembrane</keyword>
<dbReference type="AlphaFoldDB" id="A0A4Y7PVC1"/>
<reference evidence="2 3" key="1">
    <citation type="submission" date="2018-06" db="EMBL/GenBank/DDBJ databases">
        <title>A transcriptomic atlas of mushroom development highlights an independent origin of complex multicellularity.</title>
        <authorList>
            <consortium name="DOE Joint Genome Institute"/>
            <person name="Krizsan K."/>
            <person name="Almasi E."/>
            <person name="Merenyi Z."/>
            <person name="Sahu N."/>
            <person name="Viragh M."/>
            <person name="Koszo T."/>
            <person name="Mondo S."/>
            <person name="Kiss B."/>
            <person name="Balint B."/>
            <person name="Kues U."/>
            <person name="Barry K."/>
            <person name="Hegedus J.C."/>
            <person name="Henrissat B."/>
            <person name="Johnson J."/>
            <person name="Lipzen A."/>
            <person name="Ohm R."/>
            <person name="Nagy I."/>
            <person name="Pangilinan J."/>
            <person name="Yan J."/>
            <person name="Xiong Y."/>
            <person name="Grigoriev I.V."/>
            <person name="Hibbett D.S."/>
            <person name="Nagy L.G."/>
        </authorList>
    </citation>
    <scope>NUCLEOTIDE SEQUENCE [LARGE SCALE GENOMIC DNA]</scope>
    <source>
        <strain evidence="2 3">SZMC22713</strain>
    </source>
</reference>
<dbReference type="OrthoDB" id="3060195at2759"/>
<keyword evidence="1" id="KW-0472">Membrane</keyword>
<feature type="transmembrane region" description="Helical" evidence="1">
    <location>
        <begin position="117"/>
        <end position="136"/>
    </location>
</feature>
<feature type="transmembrane region" description="Helical" evidence="1">
    <location>
        <begin position="73"/>
        <end position="96"/>
    </location>
</feature>
<feature type="transmembrane region" description="Helical" evidence="1">
    <location>
        <begin position="20"/>
        <end position="53"/>
    </location>
</feature>
<sequence length="215" mass="23268">MSDAAGAIEFVSSNCRGSIYVSLVFLELSAVGSYVIIGLLFLFHLILTSYHIFEQRYLLSRSINTPCLVEMPSTVTFASPIPVLVYHGLVFGLTVAKTIKHALAMRKLGLHKSLCYFILRDGTIANFCTGAVNIIVTSASDWIGVLPYVSLAVSNVLTSRLVLNLRRESHVPAAGSLALPTIDSVPEAVFAQNSLLGNLGAPLRMDPDDDEIEDI</sequence>
<dbReference type="Proteomes" id="UP000294933">
    <property type="component" value="Unassembled WGS sequence"/>
</dbReference>
<name>A0A4Y7PVC1_9AGAM</name>
<accession>A0A4Y7PVC1</accession>
<protein>
    <submittedName>
        <fullName evidence="2">Uncharacterized protein</fullName>
    </submittedName>
</protein>